<feature type="domain" description="Glycoside hydrolase family 2 catalytic" evidence="4">
    <location>
        <begin position="326"/>
        <end position="442"/>
    </location>
</feature>
<evidence type="ECO:0000256" key="3">
    <source>
        <dbReference type="SAM" id="Phobius"/>
    </source>
</evidence>
<evidence type="ECO:0000256" key="1">
    <source>
        <dbReference type="ARBA" id="ARBA00022801"/>
    </source>
</evidence>
<dbReference type="PANTHER" id="PTHR31451">
    <property type="match status" value="1"/>
</dbReference>
<reference evidence="5 6" key="1">
    <citation type="submission" date="2018-07" db="EMBL/GenBank/DDBJ databases">
        <title>Complete genome sequence of Flavobacterium arcticum type strain SM1502T.</title>
        <authorList>
            <person name="Li Y."/>
            <person name="Li D.-D."/>
        </authorList>
    </citation>
    <scope>NUCLEOTIDE SEQUENCE [LARGE SCALE GENOMIC DNA]</scope>
    <source>
        <strain evidence="5 6">SM1502</strain>
    </source>
</reference>
<accession>A0A345H8G4</accession>
<evidence type="ECO:0000313" key="6">
    <source>
        <dbReference type="Proteomes" id="UP000253951"/>
    </source>
</evidence>
<dbReference type="SUPFAM" id="SSF51445">
    <property type="entry name" value="(Trans)glycosidases"/>
    <property type="match status" value="1"/>
</dbReference>
<dbReference type="InterPro" id="IPR045053">
    <property type="entry name" value="MAN-like"/>
</dbReference>
<evidence type="ECO:0000313" key="5">
    <source>
        <dbReference type="EMBL" id="AXG72874.1"/>
    </source>
</evidence>
<dbReference type="RefSeq" id="WP_114676637.1">
    <property type="nucleotide sequence ID" value="NZ_CP031188.1"/>
</dbReference>
<dbReference type="GO" id="GO:0005975">
    <property type="term" value="P:carbohydrate metabolic process"/>
    <property type="evidence" value="ECO:0007669"/>
    <property type="project" value="InterPro"/>
</dbReference>
<name>A0A345H8G4_9FLAO</name>
<protein>
    <submittedName>
        <fullName evidence="5">Glycosyl hydrolase family 5</fullName>
    </submittedName>
</protein>
<dbReference type="InterPro" id="IPR006103">
    <property type="entry name" value="Glyco_hydro_2_cat"/>
</dbReference>
<dbReference type="InterPro" id="IPR017853">
    <property type="entry name" value="GH"/>
</dbReference>
<dbReference type="AlphaFoldDB" id="A0A345H8G4"/>
<dbReference type="Pfam" id="PF02836">
    <property type="entry name" value="Glyco_hydro_2_C"/>
    <property type="match status" value="1"/>
</dbReference>
<keyword evidence="2" id="KW-0326">Glycosidase</keyword>
<keyword evidence="3" id="KW-1133">Transmembrane helix</keyword>
<dbReference type="GO" id="GO:0004553">
    <property type="term" value="F:hydrolase activity, hydrolyzing O-glycosyl compounds"/>
    <property type="evidence" value="ECO:0007669"/>
    <property type="project" value="InterPro"/>
</dbReference>
<evidence type="ECO:0000259" key="4">
    <source>
        <dbReference type="Pfam" id="PF02836"/>
    </source>
</evidence>
<evidence type="ECO:0000256" key="2">
    <source>
        <dbReference type="ARBA" id="ARBA00023295"/>
    </source>
</evidence>
<dbReference type="OrthoDB" id="9774262at2"/>
<organism evidence="5 6">
    <name type="scientific">Flavobacterium arcticum</name>
    <dbReference type="NCBI Taxonomy" id="1784713"/>
    <lineage>
        <taxon>Bacteria</taxon>
        <taxon>Pseudomonadati</taxon>
        <taxon>Bacteroidota</taxon>
        <taxon>Flavobacteriia</taxon>
        <taxon>Flavobacteriales</taxon>
        <taxon>Flavobacteriaceae</taxon>
        <taxon>Flavobacterium</taxon>
    </lineage>
</organism>
<keyword evidence="3" id="KW-0472">Membrane</keyword>
<dbReference type="EMBL" id="CP031188">
    <property type="protein sequence ID" value="AXG72874.1"/>
    <property type="molecule type" value="Genomic_DNA"/>
</dbReference>
<proteinExistence type="predicted"/>
<dbReference type="Gene3D" id="3.20.20.80">
    <property type="entry name" value="Glycosidases"/>
    <property type="match status" value="1"/>
</dbReference>
<dbReference type="PROSITE" id="PS00659">
    <property type="entry name" value="GLYCOSYL_HYDROL_F5"/>
    <property type="match status" value="1"/>
</dbReference>
<keyword evidence="3" id="KW-0812">Transmembrane</keyword>
<dbReference type="Proteomes" id="UP000253951">
    <property type="component" value="Chromosome"/>
</dbReference>
<keyword evidence="6" id="KW-1185">Reference proteome</keyword>
<feature type="transmembrane region" description="Helical" evidence="3">
    <location>
        <begin position="12"/>
        <end position="35"/>
    </location>
</feature>
<sequence>MQVNNKNIYKILLLASFVGINILLLFGLSNILGYLNTGAERTSMLHLEKETVNTYLPKVKWTSLENPGRKMEQQTLSEIEKDYLFAWHIRNNAFKTNSKEGIADFYTDSSRVNLYKIIDHNTKQNTTIESTTIAHNPKLEFYSADGQLVVFTDKNVVEYQNIFQEKKLISSIKDTATYKVLMLLEDGFWRIRHIKRIDKETVTDNAAIAKPIYTVSGKKILNNNNEFTIKGINYYPKNSPWDMYGEKFNTDTIAQDFDIIKNAGLNTIRIFVPYEAFGKADIIPEKIEKLEKVLDLAEEQQLAVVVTLFDFYGDYSIESWTLTHRHAEKIITTFKDHKAILAWDIKNEPDLDFESRGQNNVLAWLKNIIPLVKQWDANHLVTIGWSNTDDAIRLNDLVDFVSYHYYQDIKYFSDKQDVLQDATKKPVILQEFGVSSYNGFWNWFGKDEDDQAEFHKKMQAIFKEKQLAFISWTLYDFGSVPTAVVGKKPWVRNKQKEFGFIDVKGNKKPSYLHITY</sequence>
<keyword evidence="1 5" id="KW-0378">Hydrolase</keyword>
<gene>
    <name evidence="5" type="ORF">DVK85_00955</name>
</gene>
<dbReference type="KEGG" id="fat:DVK85_00955"/>
<dbReference type="InterPro" id="IPR018087">
    <property type="entry name" value="Glyco_hydro_5_CS"/>
</dbReference>